<dbReference type="Pfam" id="PF07702">
    <property type="entry name" value="UTRA"/>
    <property type="match status" value="1"/>
</dbReference>
<dbReference type="SMART" id="SM00345">
    <property type="entry name" value="HTH_GNTR"/>
    <property type="match status" value="1"/>
</dbReference>
<evidence type="ECO:0000313" key="5">
    <source>
        <dbReference type="EMBL" id="MEJ8823536.1"/>
    </source>
</evidence>
<keyword evidence="6" id="KW-1185">Reference proteome</keyword>
<dbReference type="InterPro" id="IPR028978">
    <property type="entry name" value="Chorismate_lyase_/UTRA_dom_sf"/>
</dbReference>
<dbReference type="Proteomes" id="UP001363010">
    <property type="component" value="Unassembled WGS sequence"/>
</dbReference>
<gene>
    <name evidence="5" type="ORF">WKW80_16070</name>
</gene>
<evidence type="ECO:0000313" key="6">
    <source>
        <dbReference type="Proteomes" id="UP001363010"/>
    </source>
</evidence>
<keyword evidence="1" id="KW-0805">Transcription regulation</keyword>
<dbReference type="SMART" id="SM00866">
    <property type="entry name" value="UTRA"/>
    <property type="match status" value="1"/>
</dbReference>
<keyword evidence="2" id="KW-0238">DNA-binding</keyword>
<dbReference type="EMBL" id="JBBKZV010000008">
    <property type="protein sequence ID" value="MEJ8823536.1"/>
    <property type="molecule type" value="Genomic_DNA"/>
</dbReference>
<dbReference type="InterPro" id="IPR011663">
    <property type="entry name" value="UTRA"/>
</dbReference>
<dbReference type="PANTHER" id="PTHR44846">
    <property type="entry name" value="MANNOSYL-D-GLYCERATE TRANSPORT/METABOLISM SYSTEM REPRESSOR MNGR-RELATED"/>
    <property type="match status" value="1"/>
</dbReference>
<organism evidence="5 6">
    <name type="scientific">Variovorax humicola</name>
    <dbReference type="NCBI Taxonomy" id="1769758"/>
    <lineage>
        <taxon>Bacteria</taxon>
        <taxon>Pseudomonadati</taxon>
        <taxon>Pseudomonadota</taxon>
        <taxon>Betaproteobacteria</taxon>
        <taxon>Burkholderiales</taxon>
        <taxon>Comamonadaceae</taxon>
        <taxon>Variovorax</taxon>
    </lineage>
</organism>
<dbReference type="InterPro" id="IPR050679">
    <property type="entry name" value="Bact_HTH_transcr_reg"/>
</dbReference>
<accession>A0ABU8W2S4</accession>
<evidence type="ECO:0000259" key="4">
    <source>
        <dbReference type="PROSITE" id="PS50949"/>
    </source>
</evidence>
<protein>
    <submittedName>
        <fullName evidence="5">GntR family transcriptional regulator</fullName>
    </submittedName>
</protein>
<dbReference type="SUPFAM" id="SSF64288">
    <property type="entry name" value="Chorismate lyase-like"/>
    <property type="match status" value="1"/>
</dbReference>
<dbReference type="PROSITE" id="PS50949">
    <property type="entry name" value="HTH_GNTR"/>
    <property type="match status" value="1"/>
</dbReference>
<dbReference type="CDD" id="cd07377">
    <property type="entry name" value="WHTH_GntR"/>
    <property type="match status" value="1"/>
</dbReference>
<evidence type="ECO:0000256" key="2">
    <source>
        <dbReference type="ARBA" id="ARBA00023125"/>
    </source>
</evidence>
<evidence type="ECO:0000256" key="1">
    <source>
        <dbReference type="ARBA" id="ARBA00023015"/>
    </source>
</evidence>
<dbReference type="Pfam" id="PF00392">
    <property type="entry name" value="GntR"/>
    <property type="match status" value="1"/>
</dbReference>
<dbReference type="InterPro" id="IPR000524">
    <property type="entry name" value="Tscrpt_reg_HTH_GntR"/>
</dbReference>
<dbReference type="PRINTS" id="PR00035">
    <property type="entry name" value="HTHGNTR"/>
</dbReference>
<sequence length="256" mass="27676">MTDSIASSLAAMLKAALDGHEARGGPIYMRLAVVLRHAIQAGRIPTGAGLPPERELAHGLGVSRETVRRAVEQLTEEGLLKARQGSGTYVSARIVEPLSLLASFSEDMERRGFVPGSRWLSRQLVRPTVEEMLALGVSSTDLVMRSARVRTADGEPMTVEHASVNAAHVGGTAEFGDSLYEAMRRNAAAPVRAIQRIRAGVADAETARLLNIGLGAAVLETERRSFTQEGKPLELTRALFRGDMYDYIVEMRIAPS</sequence>
<feature type="domain" description="HTH gntR-type" evidence="4">
    <location>
        <begin position="25"/>
        <end position="93"/>
    </location>
</feature>
<dbReference type="RefSeq" id="WP_340364566.1">
    <property type="nucleotide sequence ID" value="NZ_JBBKZV010000008.1"/>
</dbReference>
<evidence type="ECO:0000256" key="3">
    <source>
        <dbReference type="ARBA" id="ARBA00023163"/>
    </source>
</evidence>
<proteinExistence type="predicted"/>
<keyword evidence="3" id="KW-0804">Transcription</keyword>
<dbReference type="InterPro" id="IPR036390">
    <property type="entry name" value="WH_DNA-bd_sf"/>
</dbReference>
<dbReference type="SUPFAM" id="SSF46785">
    <property type="entry name" value="Winged helix' DNA-binding domain"/>
    <property type="match status" value="1"/>
</dbReference>
<dbReference type="Gene3D" id="3.40.1410.10">
    <property type="entry name" value="Chorismate lyase-like"/>
    <property type="match status" value="1"/>
</dbReference>
<dbReference type="Gene3D" id="1.10.10.10">
    <property type="entry name" value="Winged helix-like DNA-binding domain superfamily/Winged helix DNA-binding domain"/>
    <property type="match status" value="1"/>
</dbReference>
<dbReference type="PANTHER" id="PTHR44846:SF1">
    <property type="entry name" value="MANNOSYL-D-GLYCERATE TRANSPORT_METABOLISM SYSTEM REPRESSOR MNGR-RELATED"/>
    <property type="match status" value="1"/>
</dbReference>
<dbReference type="InterPro" id="IPR036388">
    <property type="entry name" value="WH-like_DNA-bd_sf"/>
</dbReference>
<comment type="caution">
    <text evidence="5">The sequence shown here is derived from an EMBL/GenBank/DDBJ whole genome shotgun (WGS) entry which is preliminary data.</text>
</comment>
<reference evidence="5 6" key="1">
    <citation type="submission" date="2024-03" db="EMBL/GenBank/DDBJ databases">
        <title>Novel species of the genus Variovorax.</title>
        <authorList>
            <person name="Liu Q."/>
            <person name="Xin Y.-H."/>
        </authorList>
    </citation>
    <scope>NUCLEOTIDE SEQUENCE [LARGE SCALE GENOMIC DNA]</scope>
    <source>
        <strain evidence="5 6">KACC 18501</strain>
    </source>
</reference>
<name>A0ABU8W2S4_9BURK</name>